<dbReference type="EMBL" id="JBAKIA010000025">
    <property type="protein sequence ID" value="MEJ8476707.1"/>
    <property type="molecule type" value="Genomic_DNA"/>
</dbReference>
<evidence type="ECO:0000313" key="2">
    <source>
        <dbReference type="Proteomes" id="UP001385499"/>
    </source>
</evidence>
<sequence length="68" mass="7577">MSMINGAPNQINLEPSEAYKFLEELEEFSETLHGETELREALREFAIAASDEGEEPILVELTAPELSP</sequence>
<reference evidence="1 2" key="1">
    <citation type="submission" date="2024-02" db="EMBL/GenBank/DDBJ databases">
        <title>Roseibium algae sp. nov., isolated from marine alga (Grateloupia sp.), showing potential in myo-inositol conversion.</title>
        <authorList>
            <person name="Wang Y."/>
        </authorList>
    </citation>
    <scope>NUCLEOTIDE SEQUENCE [LARGE SCALE GENOMIC DNA]</scope>
    <source>
        <strain evidence="1 2">H3510</strain>
    </source>
</reference>
<gene>
    <name evidence="1" type="ORF">V6575_21715</name>
</gene>
<name>A0ABU8TRB4_9HYPH</name>
<dbReference type="Proteomes" id="UP001385499">
    <property type="component" value="Unassembled WGS sequence"/>
</dbReference>
<dbReference type="RefSeq" id="WP_340277420.1">
    <property type="nucleotide sequence ID" value="NZ_JBAKIA010000025.1"/>
</dbReference>
<keyword evidence="2" id="KW-1185">Reference proteome</keyword>
<proteinExistence type="predicted"/>
<evidence type="ECO:0000313" key="1">
    <source>
        <dbReference type="EMBL" id="MEJ8476707.1"/>
    </source>
</evidence>
<comment type="caution">
    <text evidence="1">The sequence shown here is derived from an EMBL/GenBank/DDBJ whole genome shotgun (WGS) entry which is preliminary data.</text>
</comment>
<organism evidence="1 2">
    <name type="scientific">Roseibium algae</name>
    <dbReference type="NCBI Taxonomy" id="3123038"/>
    <lineage>
        <taxon>Bacteria</taxon>
        <taxon>Pseudomonadati</taxon>
        <taxon>Pseudomonadota</taxon>
        <taxon>Alphaproteobacteria</taxon>
        <taxon>Hyphomicrobiales</taxon>
        <taxon>Stappiaceae</taxon>
        <taxon>Roseibium</taxon>
    </lineage>
</organism>
<protein>
    <submittedName>
        <fullName evidence="1">Uncharacterized protein</fullName>
    </submittedName>
</protein>
<accession>A0ABU8TRB4</accession>